<evidence type="ECO:0000256" key="1">
    <source>
        <dbReference type="ARBA" id="ARBA00023015"/>
    </source>
</evidence>
<evidence type="ECO:0000256" key="2">
    <source>
        <dbReference type="ARBA" id="ARBA00023163"/>
    </source>
</evidence>
<proteinExistence type="predicted"/>
<feature type="region of interest" description="Disordered" evidence="5">
    <location>
        <begin position="89"/>
        <end position="114"/>
    </location>
</feature>
<dbReference type="EMBL" id="SPNV01000157">
    <property type="protein sequence ID" value="KAF5859637.1"/>
    <property type="molecule type" value="Genomic_DNA"/>
</dbReference>
<evidence type="ECO:0008006" key="8">
    <source>
        <dbReference type="Google" id="ProtNLM"/>
    </source>
</evidence>
<dbReference type="InterPro" id="IPR001138">
    <property type="entry name" value="Zn2Cys6_DnaBD"/>
</dbReference>
<dbReference type="GO" id="GO:0000981">
    <property type="term" value="F:DNA-binding transcription factor activity, RNA polymerase II-specific"/>
    <property type="evidence" value="ECO:0007669"/>
    <property type="project" value="InterPro"/>
</dbReference>
<protein>
    <recommendedName>
        <fullName evidence="8">Zn(2)-C6 fungal-type domain-containing protein</fullName>
    </recommendedName>
</protein>
<dbReference type="Proteomes" id="UP000541154">
    <property type="component" value="Unassembled WGS sequence"/>
</dbReference>
<name>A0A8H6E4Y5_PETAA</name>
<dbReference type="AlphaFoldDB" id="A0A8H6E4Y5"/>
<dbReference type="GO" id="GO:0008270">
    <property type="term" value="F:zinc ion binding"/>
    <property type="evidence" value="ECO:0007669"/>
    <property type="project" value="InterPro"/>
</dbReference>
<keyword evidence="7" id="KW-1185">Reference proteome</keyword>
<keyword evidence="3" id="KW-0539">Nucleus</keyword>
<comment type="caution">
    <text evidence="6">The sequence shown here is derived from an EMBL/GenBank/DDBJ whole genome shotgun (WGS) entry which is preliminary data.</text>
</comment>
<evidence type="ECO:0000313" key="7">
    <source>
        <dbReference type="Proteomes" id="UP000541154"/>
    </source>
</evidence>
<dbReference type="InterPro" id="IPR053178">
    <property type="entry name" value="Osmoadaptation_assoc"/>
</dbReference>
<keyword evidence="2" id="KW-0804">Transcription</keyword>
<feature type="compositionally biased region" description="Low complexity" evidence="5">
    <location>
        <begin position="99"/>
        <end position="110"/>
    </location>
</feature>
<accession>A0A8H6E4Y5</accession>
<dbReference type="PANTHER" id="PTHR38111:SF11">
    <property type="entry name" value="TRANSCRIPTION FACTOR DOMAIN-CONTAINING PROTEIN-RELATED"/>
    <property type="match status" value="1"/>
</dbReference>
<sequence>MPLYPGASQGCDECRRRRKKSDTLGLCINAENNKCDLNKPECLRCCKAGIKCSGLKDSRTFINRNAANLTQQTDKNALVYALQNRRKSKSTAADFEGPSSSDDSQSRRTTLAATEPSLPSDIISIDFPGRLTFLALIEDFKPVSPGGIFSGDRISRDDPIYSSAALCIRALLPLTSLRIGSLNLSIFSLLTTYMGNLKSDIKLAQLAQSSYTSALKKSRLHIQKVMGNSQPGAQPKANLELILLLAIAFLAFEFVNENEYSEAALLAHIGGVLSILELYGPCNFSSPQMRQAFSGFRGIFVRLQYSLLMLPLTILQLSVGLSKHIPTFLSDSDWIRLPFLNIRKTRTERLHDIALQIPWLFCQTDRWFNGLENYASNDSNRRETSDSPKQNLETALSLLNDYWAVFDQMEEWQNNWKASEQGPLYWHSDIPMPSKVIDVDTVCIPSFPDETYQVRFQNTQKAGLAVTFWSFRLELLMGMIKLQRSLLSTQVESLEQNLAMAEETASLILQTAPYLTCCFEGAVASKASLRTITRYFELGDLEQDFDSLSTSIRA</sequence>
<evidence type="ECO:0000256" key="3">
    <source>
        <dbReference type="ARBA" id="ARBA00023242"/>
    </source>
</evidence>
<keyword evidence="1" id="KW-0805">Transcription regulation</keyword>
<reference evidence="6 7" key="1">
    <citation type="submission" date="2019-04" db="EMBL/GenBank/DDBJ databases">
        <title>Aspergillus burnettii sp. nov., novel species from soil in southeast Queensland.</title>
        <authorList>
            <person name="Gilchrist C.L.M."/>
            <person name="Pitt J.I."/>
            <person name="Lange L."/>
            <person name="Lacey H.J."/>
            <person name="Vuong D."/>
            <person name="Midgley D.J."/>
            <person name="Greenfield P."/>
            <person name="Bradbury M."/>
            <person name="Lacey E."/>
            <person name="Busk P.K."/>
            <person name="Pilgaard B."/>
            <person name="Chooi Y.H."/>
            <person name="Piggott A.M."/>
        </authorList>
    </citation>
    <scope>NUCLEOTIDE SEQUENCE [LARGE SCALE GENOMIC DNA]</scope>
    <source>
        <strain evidence="6 7">FRR 5400</strain>
    </source>
</reference>
<evidence type="ECO:0000256" key="5">
    <source>
        <dbReference type="SAM" id="MobiDB-lite"/>
    </source>
</evidence>
<feature type="coiled-coil region" evidence="4">
    <location>
        <begin position="484"/>
        <end position="511"/>
    </location>
</feature>
<organism evidence="6 7">
    <name type="scientific">Petromyces alliaceus</name>
    <name type="common">Aspergillus alliaceus</name>
    <dbReference type="NCBI Taxonomy" id="209559"/>
    <lineage>
        <taxon>Eukaryota</taxon>
        <taxon>Fungi</taxon>
        <taxon>Dikarya</taxon>
        <taxon>Ascomycota</taxon>
        <taxon>Pezizomycotina</taxon>
        <taxon>Eurotiomycetes</taxon>
        <taxon>Eurotiomycetidae</taxon>
        <taxon>Eurotiales</taxon>
        <taxon>Aspergillaceae</taxon>
        <taxon>Aspergillus</taxon>
        <taxon>Aspergillus subgen. Circumdati</taxon>
    </lineage>
</organism>
<gene>
    <name evidence="6" type="ORF">ETB97_002548</name>
</gene>
<dbReference type="CDD" id="cd00067">
    <property type="entry name" value="GAL4"/>
    <property type="match status" value="1"/>
</dbReference>
<dbReference type="PANTHER" id="PTHR38111">
    <property type="entry name" value="ZN(2)-C6 FUNGAL-TYPE DOMAIN-CONTAINING PROTEIN-RELATED"/>
    <property type="match status" value="1"/>
</dbReference>
<evidence type="ECO:0000256" key="4">
    <source>
        <dbReference type="SAM" id="Coils"/>
    </source>
</evidence>
<keyword evidence="4" id="KW-0175">Coiled coil</keyword>
<evidence type="ECO:0000313" key="6">
    <source>
        <dbReference type="EMBL" id="KAF5859637.1"/>
    </source>
</evidence>